<proteinExistence type="predicted"/>
<dbReference type="OrthoDB" id="3049701at2759"/>
<dbReference type="InterPro" id="IPR036597">
    <property type="entry name" value="Fido-like_dom_sf"/>
</dbReference>
<name>A0A1C7MHU1_GRIFR</name>
<evidence type="ECO:0000259" key="1">
    <source>
        <dbReference type="PROSITE" id="PS51459"/>
    </source>
</evidence>
<gene>
    <name evidence="2" type="ORF">A0H81_03788</name>
</gene>
<dbReference type="InterPro" id="IPR053737">
    <property type="entry name" value="Type_II_TA_Toxin"/>
</dbReference>
<dbReference type="Pfam" id="PF02661">
    <property type="entry name" value="Fic"/>
    <property type="match status" value="1"/>
</dbReference>
<evidence type="ECO:0000313" key="3">
    <source>
        <dbReference type="Proteomes" id="UP000092993"/>
    </source>
</evidence>
<dbReference type="InterPro" id="IPR006440">
    <property type="entry name" value="Doc"/>
</dbReference>
<protein>
    <recommendedName>
        <fullName evidence="1">Fido domain-containing protein</fullName>
    </recommendedName>
</protein>
<accession>A0A1C7MHU1</accession>
<reference evidence="2 3" key="1">
    <citation type="submission" date="2016-03" db="EMBL/GenBank/DDBJ databases">
        <title>Whole genome sequencing of Grifola frondosa 9006-11.</title>
        <authorList>
            <person name="Min B."/>
            <person name="Park H."/>
            <person name="Kim J.-G."/>
            <person name="Cho H."/>
            <person name="Oh Y.-L."/>
            <person name="Kong W.-S."/>
            <person name="Choi I.-G."/>
        </authorList>
    </citation>
    <scope>NUCLEOTIDE SEQUENCE [LARGE SCALE GENOMIC DNA]</scope>
    <source>
        <strain evidence="2 3">9006-11</strain>
    </source>
</reference>
<dbReference type="PROSITE" id="PS51459">
    <property type="entry name" value="FIDO"/>
    <property type="match status" value="1"/>
</dbReference>
<dbReference type="STRING" id="5627.A0A1C7MHU1"/>
<dbReference type="InterPro" id="IPR003812">
    <property type="entry name" value="Fido"/>
</dbReference>
<sequence length="179" mass="19642">MKRGILRSKDLAEDLLKLPPRYESNCELTDTFVNLNDMATHAARLAHLFTPAYASRINAQIVYPSISHVVKPNELESALARPLHVSVYEPHRRAVYLAATLSYGIIKGHPFMDGNKRTAFFLANEYLRAQGMPGLAGVGKVGVGHDDLINLADLFIDTAAGRLNVEGLEARIGGDECLE</sequence>
<dbReference type="PANTHER" id="PTHR39426:SF1">
    <property type="entry name" value="HOMOLOGY TO DEATH-ON-CURING PROTEIN OF PHAGE P1"/>
    <property type="match status" value="1"/>
</dbReference>
<feature type="domain" description="Fido" evidence="1">
    <location>
        <begin position="32"/>
        <end position="174"/>
    </location>
</feature>
<dbReference type="PANTHER" id="PTHR39426">
    <property type="entry name" value="HOMOLOGY TO DEATH-ON-CURING PROTEIN OF PHAGE P1"/>
    <property type="match status" value="1"/>
</dbReference>
<dbReference type="SUPFAM" id="SSF140931">
    <property type="entry name" value="Fic-like"/>
    <property type="match status" value="1"/>
</dbReference>
<dbReference type="Proteomes" id="UP000092993">
    <property type="component" value="Unassembled WGS sequence"/>
</dbReference>
<comment type="caution">
    <text evidence="2">The sequence shown here is derived from an EMBL/GenBank/DDBJ whole genome shotgun (WGS) entry which is preliminary data.</text>
</comment>
<dbReference type="AlphaFoldDB" id="A0A1C7MHU1"/>
<dbReference type="GO" id="GO:0016301">
    <property type="term" value="F:kinase activity"/>
    <property type="evidence" value="ECO:0007669"/>
    <property type="project" value="InterPro"/>
</dbReference>
<keyword evidence="3" id="KW-1185">Reference proteome</keyword>
<dbReference type="EMBL" id="LUGG01000003">
    <property type="protein sequence ID" value="OBZ76400.1"/>
    <property type="molecule type" value="Genomic_DNA"/>
</dbReference>
<dbReference type="Gene3D" id="1.20.120.1870">
    <property type="entry name" value="Fic/DOC protein, Fido domain"/>
    <property type="match status" value="1"/>
</dbReference>
<dbReference type="OMA" id="YESNCEL"/>
<organism evidence="2 3">
    <name type="scientific">Grifola frondosa</name>
    <name type="common">Maitake</name>
    <name type="synonym">Polyporus frondosus</name>
    <dbReference type="NCBI Taxonomy" id="5627"/>
    <lineage>
        <taxon>Eukaryota</taxon>
        <taxon>Fungi</taxon>
        <taxon>Dikarya</taxon>
        <taxon>Basidiomycota</taxon>
        <taxon>Agaricomycotina</taxon>
        <taxon>Agaricomycetes</taxon>
        <taxon>Polyporales</taxon>
        <taxon>Grifolaceae</taxon>
        <taxon>Grifola</taxon>
    </lineage>
</organism>
<evidence type="ECO:0000313" key="2">
    <source>
        <dbReference type="EMBL" id="OBZ76400.1"/>
    </source>
</evidence>